<name>A0A5J6QHJ4_9GAMM</name>
<evidence type="ECO:0000313" key="3">
    <source>
        <dbReference type="Proteomes" id="UP000327179"/>
    </source>
</evidence>
<keyword evidence="1" id="KW-1133">Transmembrane helix</keyword>
<gene>
    <name evidence="2" type="ORF">FXN65_08040</name>
</gene>
<keyword evidence="1" id="KW-0472">Membrane</keyword>
<organism evidence="2 3">
    <name type="scientific">Metapseudomonas lalkuanensis</name>
    <dbReference type="NCBI Taxonomy" id="2604832"/>
    <lineage>
        <taxon>Bacteria</taxon>
        <taxon>Pseudomonadati</taxon>
        <taxon>Pseudomonadota</taxon>
        <taxon>Gammaproteobacteria</taxon>
        <taxon>Pseudomonadales</taxon>
        <taxon>Pseudomonadaceae</taxon>
        <taxon>Metapseudomonas</taxon>
    </lineage>
</organism>
<dbReference type="Proteomes" id="UP000327179">
    <property type="component" value="Chromosome"/>
</dbReference>
<protein>
    <submittedName>
        <fullName evidence="2">Uncharacterized protein</fullName>
    </submittedName>
</protein>
<feature type="transmembrane region" description="Helical" evidence="1">
    <location>
        <begin position="60"/>
        <end position="78"/>
    </location>
</feature>
<keyword evidence="1" id="KW-0812">Transmembrane</keyword>
<evidence type="ECO:0000256" key="1">
    <source>
        <dbReference type="SAM" id="Phobius"/>
    </source>
</evidence>
<sequence length="358" mass="38918">MKFVPVIRLICWIVCSVLVAASFGVMGSSIIGGLLMLSGAIWLCPASWRAIESLTGKSGSSVAVAILAVPLFLLGVHISTTAKDLIKAPAPALQAESGDVLPKRDAGDHPQVDPGALNFFRHIMEQDYLVALAGGKSALNALSMVNPVERMPSSKLARLYEGDDEAVDPFFRGRKLIVTGEVLAVRIDYADDVILELPGANEMFNVQAELHSDPKKFSEPVVEGKYVDLYCTVYGKVSDETASNLYLKDCTEVDFTPDAKAYADNLTEALRGWLRTGGRHIFPTDNAASYFLVSYLAGTQLPPGNPCLREEAPLEECVSSLDKMKASALFESARGDLQRWQEWLGLPTPEDYSQLSSR</sequence>
<accession>A0A5J6QHJ4</accession>
<keyword evidence="3" id="KW-1185">Reference proteome</keyword>
<proteinExistence type="predicted"/>
<evidence type="ECO:0000313" key="2">
    <source>
        <dbReference type="EMBL" id="QEY62020.1"/>
    </source>
</evidence>
<dbReference type="EMBL" id="CP043311">
    <property type="protein sequence ID" value="QEY62020.1"/>
    <property type="molecule type" value="Genomic_DNA"/>
</dbReference>
<dbReference type="RefSeq" id="WP_151132561.1">
    <property type="nucleotide sequence ID" value="NZ_CP043311.1"/>
</dbReference>
<dbReference type="KEGG" id="plal:FXN65_08040"/>
<reference evidence="2 3" key="1">
    <citation type="submission" date="2019-08" db="EMBL/GenBank/DDBJ databases">
        <title>Whole-genome Sequencing of e-waste polymer degrading bacterium Pseudomonas sp. strain PE08.</title>
        <authorList>
            <person name="Kirdat K."/>
            <person name="Debbarma P."/>
            <person name="Narawade N."/>
            <person name="Suyal D."/>
            <person name="Thorat V."/>
            <person name="Shouche Y."/>
            <person name="Goel R."/>
            <person name="Yadav A."/>
        </authorList>
    </citation>
    <scope>NUCLEOTIDE SEQUENCE [LARGE SCALE GENOMIC DNA]</scope>
    <source>
        <strain evidence="2 3">PE08</strain>
    </source>
</reference>
<dbReference type="AlphaFoldDB" id="A0A5J6QHJ4"/>
<feature type="transmembrane region" description="Helical" evidence="1">
    <location>
        <begin position="30"/>
        <end position="48"/>
    </location>
</feature>